<keyword evidence="3" id="KW-0735">Signal-anchor</keyword>
<dbReference type="GO" id="GO:0005793">
    <property type="term" value="C:endoplasmic reticulum-Golgi intermediate compartment"/>
    <property type="evidence" value="ECO:0007669"/>
    <property type="project" value="Ensembl"/>
</dbReference>
<keyword evidence="8" id="KW-1185">Reference proteome</keyword>
<keyword evidence="3" id="KW-0812">Transmembrane</keyword>
<dbReference type="InterPro" id="IPR057279">
    <property type="entry name" value="MGAT4"/>
</dbReference>
<dbReference type="PROSITE" id="PS51257">
    <property type="entry name" value="PROKAR_LIPOPROTEIN"/>
    <property type="match status" value="1"/>
</dbReference>
<dbReference type="PANTHER" id="PTHR12062">
    <property type="entry name" value="N-ACETYLGLUCOSAMINYLTRANSFERASE VI"/>
    <property type="match status" value="1"/>
</dbReference>
<dbReference type="RefSeq" id="XP_012639289.1">
    <property type="nucleotide sequence ID" value="XM_012783835.2"/>
</dbReference>
<dbReference type="GeneTree" id="ENSGT00940000161998"/>
<keyword evidence="4" id="KW-0333">Golgi apparatus</keyword>
<organism evidence="7 8">
    <name type="scientific">Microcebus murinus</name>
    <name type="common">Gray mouse lemur</name>
    <name type="synonym">Lemur murinus</name>
    <dbReference type="NCBI Taxonomy" id="30608"/>
    <lineage>
        <taxon>Eukaryota</taxon>
        <taxon>Metazoa</taxon>
        <taxon>Chordata</taxon>
        <taxon>Craniata</taxon>
        <taxon>Vertebrata</taxon>
        <taxon>Euteleostomi</taxon>
        <taxon>Mammalia</taxon>
        <taxon>Eutheria</taxon>
        <taxon>Euarchontoglires</taxon>
        <taxon>Primates</taxon>
        <taxon>Strepsirrhini</taxon>
        <taxon>Lemuriformes</taxon>
        <taxon>Cheirogaleidae</taxon>
        <taxon>Microcebus</taxon>
    </lineage>
</organism>
<dbReference type="GeneID" id="105881880"/>
<dbReference type="KEGG" id="mmur:105881880"/>
<sequence length="376" mass="43748">MRTKHVNLLIAFVATVLFSFSCFCISRLTQANNQLINCRNHILEFEDNILRLKNKTEKSNQELMKALKQIKHEITKGDNLSVNLVKKKLSKLSKNEAVPNTFEDLKFFLPHLRKEGRIYPDVVIGKGKTGVSFALGIPTVSRGNYTYLKQTLTSILSRMTPSEEKDSVVIVAIADSNEDYLQYVVRMITKKFKRQVKSGSLEVISIPTFLYPNISNAKQLTEDSQKTQSRKVKQVLDFCILMLYAQPKAMYYLQLEDDIIAKKMYLTKITDFVHNITSNNWVYIEFSILGFIGKLFRCEDLPGFVRFFLMFYKEQPIDLLMEYMFQIKMCDPVDSFDNCKELQKQIRIQYKPSLFQHVGTHSSLSGKEQRYNDIYY</sequence>
<dbReference type="Pfam" id="PF04666">
    <property type="entry name" value="MGAT4_cons"/>
    <property type="match status" value="1"/>
</dbReference>
<dbReference type="Ensembl" id="ENSMICT00000060548.1">
    <property type="protein sequence ID" value="ENSMICP00000045666.1"/>
    <property type="gene ID" value="ENSMICG00000003973.3"/>
</dbReference>
<gene>
    <name evidence="7" type="primary">MGAT4D</name>
</gene>
<dbReference type="GO" id="GO:0005783">
    <property type="term" value="C:endoplasmic reticulum"/>
    <property type="evidence" value="ECO:0007669"/>
    <property type="project" value="Ensembl"/>
</dbReference>
<evidence type="ECO:0000256" key="2">
    <source>
        <dbReference type="ARBA" id="ARBA00009090"/>
    </source>
</evidence>
<evidence type="ECO:0000256" key="4">
    <source>
        <dbReference type="ARBA" id="ARBA00023034"/>
    </source>
</evidence>
<dbReference type="GO" id="GO:0008375">
    <property type="term" value="F:acetylglucosaminyltransferase activity"/>
    <property type="evidence" value="ECO:0007669"/>
    <property type="project" value="TreeGrafter"/>
</dbReference>
<dbReference type="GO" id="GO:0006487">
    <property type="term" value="P:protein N-linked glycosylation"/>
    <property type="evidence" value="ECO:0007669"/>
    <property type="project" value="TreeGrafter"/>
</dbReference>
<protein>
    <submittedName>
        <fullName evidence="7">MGAT4 family member D</fullName>
    </submittedName>
</protein>
<feature type="coiled-coil region" evidence="5">
    <location>
        <begin position="42"/>
        <end position="73"/>
    </location>
</feature>
<evidence type="ECO:0000256" key="3">
    <source>
        <dbReference type="ARBA" id="ARBA00022968"/>
    </source>
</evidence>
<dbReference type="AlphaFoldDB" id="A0A8C5Y4I4"/>
<dbReference type="GO" id="GO:0000139">
    <property type="term" value="C:Golgi membrane"/>
    <property type="evidence" value="ECO:0007669"/>
    <property type="project" value="UniProtKB-SubCell"/>
</dbReference>
<comment type="subcellular location">
    <subcellularLocation>
        <location evidence="1">Golgi apparatus membrane</location>
        <topology evidence="1">Single-pass type II membrane protein</topology>
    </subcellularLocation>
</comment>
<proteinExistence type="inferred from homology"/>
<dbReference type="Proteomes" id="UP000694394">
    <property type="component" value="Chromosome 14"/>
</dbReference>
<dbReference type="GO" id="GO:0005795">
    <property type="term" value="C:Golgi stack"/>
    <property type="evidence" value="ECO:0007669"/>
    <property type="project" value="Ensembl"/>
</dbReference>
<dbReference type="EMBL" id="ABDC03018674">
    <property type="status" value="NOT_ANNOTATED_CDS"/>
    <property type="molecule type" value="Genomic_DNA"/>
</dbReference>
<reference evidence="7" key="1">
    <citation type="submission" date="2016-12" db="EMBL/GenBank/DDBJ databases">
        <title>Mouse lemur reference genome and diversity panel.</title>
        <authorList>
            <person name="Harris R."/>
            <person name="Larsen P."/>
            <person name="Liu Y."/>
            <person name="Hughes D.S."/>
            <person name="Murali S."/>
            <person name="Raveendran M."/>
            <person name="Korchina V."/>
            <person name="Wang M."/>
            <person name="Jhangiani S."/>
            <person name="Bandaranaike D."/>
            <person name="Bellair M."/>
            <person name="Blankenburg K."/>
            <person name="Chao H."/>
            <person name="Dahdouli M."/>
            <person name="Dinh H."/>
            <person name="Doddapaneni H."/>
            <person name="English A."/>
            <person name="Firestine M."/>
            <person name="Gnanaolivu R."/>
            <person name="Gross S."/>
            <person name="Hernandez B."/>
            <person name="Javaid M."/>
            <person name="Jayaseelan J."/>
            <person name="Jones J."/>
            <person name="Khan Z."/>
            <person name="Kovar C."/>
            <person name="Kurapati P."/>
            <person name="Le B."/>
            <person name="Lee S."/>
            <person name="Li M."/>
            <person name="Mathew T."/>
            <person name="Narasimhan A."/>
            <person name="Ngo D."/>
            <person name="Nguyen L."/>
            <person name="Okwuonu G."/>
            <person name="Ongeri F."/>
            <person name="Osuji N."/>
            <person name="Pu L.-L."/>
            <person name="Puazo M."/>
            <person name="Quiroz J."/>
            <person name="Raj R."/>
            <person name="Rajbhandari K."/>
            <person name="Reid J.G."/>
            <person name="Santibanez J."/>
            <person name="Sexton D."/>
            <person name="Skinner E."/>
            <person name="Vee V."/>
            <person name="Weissenberger G."/>
            <person name="Wu Y."/>
            <person name="Xin Y."/>
            <person name="Han Y."/>
            <person name="Campbell C."/>
            <person name="Brown A."/>
            <person name="Sullivan B."/>
            <person name="Shelton J."/>
            <person name="Brown S."/>
            <person name="Dudchenko O."/>
            <person name="Machol I."/>
            <person name="Durand N."/>
            <person name="Shamim M."/>
            <person name="Lieberman A."/>
            <person name="Muzny D.M."/>
            <person name="Richards S."/>
            <person name="Yoder A."/>
            <person name="Worley K.C."/>
            <person name="Rogers J."/>
            <person name="Gibbs R.A."/>
        </authorList>
    </citation>
    <scope>NUCLEOTIDE SEQUENCE [LARGE SCALE GENOMIC DNA]</scope>
</reference>
<dbReference type="OrthoDB" id="2016523at2759"/>
<comment type="similarity">
    <text evidence="2">Belongs to the glycosyltransferase 54 family.</text>
</comment>
<keyword evidence="5" id="KW-0175">Coiled coil</keyword>
<evidence type="ECO:0000259" key="6">
    <source>
        <dbReference type="Pfam" id="PF04666"/>
    </source>
</evidence>
<name>A0A8C5Y4I4_MICMU</name>
<accession>A0A8C5Y4I4</accession>
<feature type="domain" description="MGAT4 conserved region" evidence="6">
    <location>
        <begin position="98"/>
        <end position="375"/>
    </location>
</feature>
<evidence type="ECO:0000313" key="7">
    <source>
        <dbReference type="Ensembl" id="ENSMICP00000045666.1"/>
    </source>
</evidence>
<reference evidence="7" key="2">
    <citation type="submission" date="2025-08" db="UniProtKB">
        <authorList>
            <consortium name="Ensembl"/>
        </authorList>
    </citation>
    <scope>IDENTIFICATION</scope>
</reference>
<evidence type="ECO:0000256" key="1">
    <source>
        <dbReference type="ARBA" id="ARBA00004323"/>
    </source>
</evidence>
<reference evidence="7" key="3">
    <citation type="submission" date="2025-09" db="UniProtKB">
        <authorList>
            <consortium name="Ensembl"/>
        </authorList>
    </citation>
    <scope>IDENTIFICATION</scope>
</reference>
<dbReference type="CTD" id="152586"/>
<evidence type="ECO:0000313" key="8">
    <source>
        <dbReference type="Proteomes" id="UP000694394"/>
    </source>
</evidence>
<dbReference type="InterPro" id="IPR006759">
    <property type="entry name" value="Glyco_transf_54"/>
</dbReference>
<evidence type="ECO:0000256" key="5">
    <source>
        <dbReference type="SAM" id="Coils"/>
    </source>
</evidence>
<dbReference type="PANTHER" id="PTHR12062:SF10">
    <property type="entry name" value="ALPHA-1,3-MANNOSYL-GLYCOPROTEIN 4-BETA-N-ACETYLGLUCOSAMINYLTRANSFERASE-LIKE PROTEIN MGAT4D"/>
    <property type="match status" value="1"/>
</dbReference>